<feature type="domain" description="G-protein coupled receptors family 3 profile" evidence="12">
    <location>
        <begin position="595"/>
        <end position="859"/>
    </location>
</feature>
<dbReference type="Gene3D" id="2.10.50.30">
    <property type="entry name" value="GPCR, family 3, nine cysteines domain"/>
    <property type="match status" value="1"/>
</dbReference>
<dbReference type="InterPro" id="IPR001828">
    <property type="entry name" value="ANF_lig-bd_rcpt"/>
</dbReference>
<dbReference type="InterPro" id="IPR004073">
    <property type="entry name" value="GPCR_3_vmron_rcpt_2"/>
</dbReference>
<evidence type="ECO:0000256" key="11">
    <source>
        <dbReference type="SAM" id="Phobius"/>
    </source>
</evidence>
<evidence type="ECO:0000256" key="4">
    <source>
        <dbReference type="ARBA" id="ARBA00022729"/>
    </source>
</evidence>
<keyword evidence="8" id="KW-0675">Receptor</keyword>
<evidence type="ECO:0000256" key="5">
    <source>
        <dbReference type="ARBA" id="ARBA00022989"/>
    </source>
</evidence>
<feature type="transmembrane region" description="Helical" evidence="11">
    <location>
        <begin position="754"/>
        <end position="777"/>
    </location>
</feature>
<evidence type="ECO:0000256" key="9">
    <source>
        <dbReference type="ARBA" id="ARBA00023180"/>
    </source>
</evidence>
<dbReference type="InterPro" id="IPR000337">
    <property type="entry name" value="GPCR_3"/>
</dbReference>
<keyword evidence="10" id="KW-0807">Transducer</keyword>
<dbReference type="SUPFAM" id="SSF53822">
    <property type="entry name" value="Periplasmic binding protein-like I"/>
    <property type="match status" value="1"/>
</dbReference>
<comment type="subcellular location">
    <subcellularLocation>
        <location evidence="1">Cell membrane</location>
        <topology evidence="1">Multi-pass membrane protein</topology>
    </subcellularLocation>
</comment>
<dbReference type="Pfam" id="PF00003">
    <property type="entry name" value="7tm_3"/>
    <property type="match status" value="1"/>
</dbReference>
<protein>
    <submittedName>
        <fullName evidence="14">Vomeronasal type-2 receptor 26-like</fullName>
    </submittedName>
</protein>
<keyword evidence="3 11" id="KW-0812">Transmembrane</keyword>
<evidence type="ECO:0000256" key="7">
    <source>
        <dbReference type="ARBA" id="ARBA00023136"/>
    </source>
</evidence>
<proteinExistence type="predicted"/>
<dbReference type="PANTHER" id="PTHR24061:SF599">
    <property type="entry name" value="G-PROTEIN COUPLED RECEPTORS FAMILY 3 PROFILE DOMAIN-CONTAINING PROTEIN"/>
    <property type="match status" value="1"/>
</dbReference>
<evidence type="ECO:0000256" key="8">
    <source>
        <dbReference type="ARBA" id="ARBA00023170"/>
    </source>
</evidence>
<dbReference type="InterPro" id="IPR038550">
    <property type="entry name" value="GPCR_3_9-Cys_sf"/>
</dbReference>
<evidence type="ECO:0000259" key="12">
    <source>
        <dbReference type="PROSITE" id="PS50259"/>
    </source>
</evidence>
<organism evidence="13 14">
    <name type="scientific">Gekko japonicus</name>
    <name type="common">Schlegel's Japanese gecko</name>
    <dbReference type="NCBI Taxonomy" id="146911"/>
    <lineage>
        <taxon>Eukaryota</taxon>
        <taxon>Metazoa</taxon>
        <taxon>Chordata</taxon>
        <taxon>Craniata</taxon>
        <taxon>Vertebrata</taxon>
        <taxon>Euteleostomi</taxon>
        <taxon>Lepidosauria</taxon>
        <taxon>Squamata</taxon>
        <taxon>Bifurcata</taxon>
        <taxon>Gekkota</taxon>
        <taxon>Gekkonidae</taxon>
        <taxon>Gekkoninae</taxon>
        <taxon>Gekko</taxon>
    </lineage>
</organism>
<dbReference type="InterPro" id="IPR017979">
    <property type="entry name" value="GPCR_3_CS"/>
</dbReference>
<dbReference type="InterPro" id="IPR017978">
    <property type="entry name" value="GPCR_3_C"/>
</dbReference>
<evidence type="ECO:0000256" key="2">
    <source>
        <dbReference type="ARBA" id="ARBA00022475"/>
    </source>
</evidence>
<keyword evidence="13" id="KW-1185">Reference proteome</keyword>
<evidence type="ECO:0000256" key="1">
    <source>
        <dbReference type="ARBA" id="ARBA00004651"/>
    </source>
</evidence>
<keyword evidence="7 11" id="KW-0472">Membrane</keyword>
<evidence type="ECO:0000313" key="14">
    <source>
        <dbReference type="RefSeq" id="XP_015281618.1"/>
    </source>
</evidence>
<name>A0ABM1L6N1_GEKJA</name>
<feature type="transmembrane region" description="Helical" evidence="11">
    <location>
        <begin position="710"/>
        <end position="734"/>
    </location>
</feature>
<feature type="transmembrane region" description="Helical" evidence="11">
    <location>
        <begin position="666"/>
        <end position="689"/>
    </location>
</feature>
<dbReference type="PANTHER" id="PTHR24061">
    <property type="entry name" value="CALCIUM-SENSING RECEPTOR-RELATED"/>
    <property type="match status" value="1"/>
</dbReference>
<evidence type="ECO:0000256" key="10">
    <source>
        <dbReference type="ARBA" id="ARBA00023224"/>
    </source>
</evidence>
<accession>A0ABM1L6N1</accession>
<dbReference type="PRINTS" id="PR01535">
    <property type="entry name" value="VOMERONASL2R"/>
</dbReference>
<feature type="transmembrane region" description="Helical" evidence="11">
    <location>
        <begin position="789"/>
        <end position="811"/>
    </location>
</feature>
<evidence type="ECO:0000256" key="3">
    <source>
        <dbReference type="ARBA" id="ARBA00022692"/>
    </source>
</evidence>
<reference evidence="14" key="1">
    <citation type="submission" date="2025-08" db="UniProtKB">
        <authorList>
            <consortium name="RefSeq"/>
        </authorList>
    </citation>
    <scope>IDENTIFICATION</scope>
</reference>
<feature type="transmembrane region" description="Helical" evidence="11">
    <location>
        <begin position="817"/>
        <end position="836"/>
    </location>
</feature>
<dbReference type="InterPro" id="IPR000068">
    <property type="entry name" value="GPCR_3_Ca_sens_rcpt-rel"/>
</dbReference>
<dbReference type="RefSeq" id="XP_015281618.1">
    <property type="nucleotide sequence ID" value="XM_015426132.1"/>
</dbReference>
<dbReference type="PROSITE" id="PS50259">
    <property type="entry name" value="G_PROTEIN_RECEP_F3_4"/>
    <property type="match status" value="1"/>
</dbReference>
<sequence length="861" mass="97918">MWRTHPIHPNLKTHSIQCNRNASVPIPQELYEPGDLIIGGIASQVFFHHNPMHFRDQPSQMLIEEAIVDTKHYQHILALVFAVKEINHNPRILPNITLGFHLYDSYYSAHMTFKATLALLSSQHEHIPNYKCDVQNNLAAVIGGLGSQTSIHMATILKIYKTPQLSYGSVLSGGNDKPFSSWYKMVPNDNHQYKGIVQLLVRFKWIWVGLFVVDDDNGEMFLQSLIPLFSQNGICFAFINRIQKTNYIDGMIAIFLSKWDAFQSLMESKVNVLVVNGAPPSMEELSWHLHFVDLNAPIGKVWIVTAHWDFESKNYQREWDIQHFHGAISLTIHSNQPKGFRTFLQRVNPFWTKTDSFITEFWEQAFDCLLKESNGRKSDEPKPTCTAEEKLENLPGPLFEMSMTGHSYNIYNAVYAISHALHAILESSSKLRLEPWNLKAWQLNHFLRTISFNNSVGDAVCFDENGELIVGLDVTNWVTFPNNSFVRVKVGSLDPHAPPGKELKIQDENLVWHKWFAQVPPVSVCNDNCHPGYRKKKKEGEPFCCYDCVPCSHGKISDKKDMDDCIKCPEDQYPNKAQNECSSKSLSFLTYEEPLGIIVVSFILSFSLTTVFVLITFIKNHDTPIVKANNRSLTYILLISLLLCFLCSFLFIGHPGRVTCLLRQTSFSMVFSVALSSVLAKTITVVLAFMATKPGSRVRRWVGKRMANSIVLSCSFLQAALCTVWLISSPPFPYTDMKSLDDKMILECNEGSSMMFFCVLGYMGFLAIVTFTVAFFARKLPDSFNEAKFITFSMLVFCSVWVPFIPTYYSIKGKSMVAVEIFSILASSAGLLGCIFSPKCYMIVMRPELNDRHHLIPRKYQ</sequence>
<feature type="transmembrane region" description="Helical" evidence="11">
    <location>
        <begin position="595"/>
        <end position="615"/>
    </location>
</feature>
<dbReference type="InterPro" id="IPR011500">
    <property type="entry name" value="GPCR_3_9-Cys_dom"/>
</dbReference>
<keyword evidence="5 11" id="KW-1133">Transmembrane helix</keyword>
<feature type="transmembrane region" description="Helical" evidence="11">
    <location>
        <begin position="635"/>
        <end position="654"/>
    </location>
</feature>
<dbReference type="InterPro" id="IPR028082">
    <property type="entry name" value="Peripla_BP_I"/>
</dbReference>
<evidence type="ECO:0000256" key="6">
    <source>
        <dbReference type="ARBA" id="ARBA00023040"/>
    </source>
</evidence>
<dbReference type="GeneID" id="107122981"/>
<dbReference type="Pfam" id="PF07562">
    <property type="entry name" value="NCD3G"/>
    <property type="match status" value="1"/>
</dbReference>
<dbReference type="PROSITE" id="PS00981">
    <property type="entry name" value="G_PROTEIN_RECEP_F3_3"/>
    <property type="match status" value="1"/>
</dbReference>
<dbReference type="PRINTS" id="PR00248">
    <property type="entry name" value="GPCRMGR"/>
</dbReference>
<dbReference type="Proteomes" id="UP000694871">
    <property type="component" value="Unplaced"/>
</dbReference>
<dbReference type="Gene3D" id="3.40.50.2300">
    <property type="match status" value="2"/>
</dbReference>
<keyword evidence="9" id="KW-0325">Glycoprotein</keyword>
<keyword evidence="2" id="KW-1003">Cell membrane</keyword>
<keyword evidence="6" id="KW-0297">G-protein coupled receptor</keyword>
<keyword evidence="4" id="KW-0732">Signal</keyword>
<evidence type="ECO:0000313" key="13">
    <source>
        <dbReference type="Proteomes" id="UP000694871"/>
    </source>
</evidence>
<dbReference type="CDD" id="cd15283">
    <property type="entry name" value="7tmC_V2R_pheromone"/>
    <property type="match status" value="1"/>
</dbReference>
<dbReference type="Pfam" id="PF01094">
    <property type="entry name" value="ANF_receptor"/>
    <property type="match status" value="1"/>
</dbReference>
<gene>
    <name evidence="14" type="primary">LOC107122981</name>
</gene>